<dbReference type="InterPro" id="IPR001279">
    <property type="entry name" value="Metallo-B-lactamas"/>
</dbReference>
<reference evidence="16" key="1">
    <citation type="submission" date="2014-11" db="EMBL/GenBank/DDBJ databases">
        <authorList>
            <person name="Otto D Thomas"/>
            <person name="Naeem Raeece"/>
        </authorList>
    </citation>
    <scope>NUCLEOTIDE SEQUENCE</scope>
</reference>
<evidence type="ECO:0000256" key="14">
    <source>
        <dbReference type="SAM" id="MobiDB-lite"/>
    </source>
</evidence>
<comment type="catalytic activity">
    <reaction evidence="11">
        <text>S-sulfanylglutathione + O2 + H2O = sulfite + glutathione + 2 H(+)</text>
        <dbReference type="Rhea" id="RHEA:12981"/>
        <dbReference type="ChEBI" id="CHEBI:15377"/>
        <dbReference type="ChEBI" id="CHEBI:15378"/>
        <dbReference type="ChEBI" id="CHEBI:15379"/>
        <dbReference type="ChEBI" id="CHEBI:17359"/>
        <dbReference type="ChEBI" id="CHEBI:57925"/>
        <dbReference type="ChEBI" id="CHEBI:58905"/>
        <dbReference type="EC" id="1.13.11.18"/>
    </reaction>
</comment>
<keyword evidence="7" id="KW-0007">Acetylation</keyword>
<sequence length="449" mass="48186">MLSLVLSSTLRGTGRFCRLQGVLSPCQPVPPSAAVSCSFRFLKTGQYSVTGDHDPELLDKVKSGTFKSVLSVAAPEEDLRVPVPQLEEETKKALGGSESPSSTFRNVPVTPSTLYYGVAHDVAAALGELPKPVLVHCRGGVRAAAAAAIGLLTEGDEETASAELSRIPGRSDLIGWVDRFRRSREVADALEVQTESTGLVFRQLFDRESCTYTYLLACAETREGVLIDPVLEQIGRDLQEADDLGIKILYALNTHVHADHITSSGCLKEAVPGLKSVLGSRYAEKGVDAKADVLVGHGEKIHFGNKFLEVRHTPGHTAGCVTYVTDDLSMAFTGDALLIRGSGRTDFQGGDSKELFRSIWKEILSLPDGTAIFPGHDYSGRLRSSVKEEKMFNQRVNAGGEEAFAEVLSALAARLPKPKHIEVAVPANLRCGLEELPGGDLRCSGCQGA</sequence>
<keyword evidence="4" id="KW-0479">Metal-binding</keyword>
<keyword evidence="8" id="KW-0560">Oxidoreductase</keyword>
<evidence type="ECO:0000256" key="7">
    <source>
        <dbReference type="ARBA" id="ARBA00022990"/>
    </source>
</evidence>
<dbReference type="Gene3D" id="3.90.190.10">
    <property type="entry name" value="Protein tyrosine phosphatase superfamily"/>
    <property type="match status" value="1"/>
</dbReference>
<keyword evidence="9" id="KW-0408">Iron</keyword>
<keyword evidence="5" id="KW-0809">Transit peptide</keyword>
<dbReference type="GO" id="GO:0046872">
    <property type="term" value="F:metal ion binding"/>
    <property type="evidence" value="ECO:0007669"/>
    <property type="project" value="UniProtKB-KW"/>
</dbReference>
<feature type="domain" description="Metallo-beta-lactamase" evidence="15">
    <location>
        <begin position="210"/>
        <end position="376"/>
    </location>
</feature>
<evidence type="ECO:0000256" key="11">
    <source>
        <dbReference type="ARBA" id="ARBA00050990"/>
    </source>
</evidence>
<evidence type="ECO:0000313" key="16">
    <source>
        <dbReference type="EMBL" id="CEM53456.1"/>
    </source>
</evidence>
<feature type="region of interest" description="Disordered" evidence="14">
    <location>
        <begin position="85"/>
        <end position="104"/>
    </location>
</feature>
<dbReference type="InterPro" id="IPR051682">
    <property type="entry name" value="Mito_Persulfide_Diox"/>
</dbReference>
<dbReference type="PANTHER" id="PTHR43084">
    <property type="entry name" value="PERSULFIDE DIOXYGENASE ETHE1"/>
    <property type="match status" value="1"/>
</dbReference>
<comment type="cofactor">
    <cofactor evidence="1">
        <name>Fe(2+)</name>
        <dbReference type="ChEBI" id="CHEBI:29033"/>
    </cofactor>
</comment>
<comment type="subcellular location">
    <subcellularLocation>
        <location evidence="2">Mitochondrion</location>
    </subcellularLocation>
</comment>
<evidence type="ECO:0000256" key="8">
    <source>
        <dbReference type="ARBA" id="ARBA00023002"/>
    </source>
</evidence>
<dbReference type="GO" id="GO:0070813">
    <property type="term" value="P:hydrogen sulfide metabolic process"/>
    <property type="evidence" value="ECO:0007669"/>
    <property type="project" value="TreeGrafter"/>
</dbReference>
<name>A0A0G4I8L8_9ALVE</name>
<dbReference type="GO" id="GO:0006749">
    <property type="term" value="P:glutathione metabolic process"/>
    <property type="evidence" value="ECO:0007669"/>
    <property type="project" value="InterPro"/>
</dbReference>
<evidence type="ECO:0000256" key="5">
    <source>
        <dbReference type="ARBA" id="ARBA00022946"/>
    </source>
</evidence>
<dbReference type="InterPro" id="IPR044528">
    <property type="entry name" value="POD-like_MBL-fold"/>
</dbReference>
<dbReference type="CDD" id="cd07724">
    <property type="entry name" value="POD-like_MBL-fold"/>
    <property type="match status" value="1"/>
</dbReference>
<dbReference type="EMBL" id="CDMZ01005697">
    <property type="protein sequence ID" value="CEM53456.1"/>
    <property type="molecule type" value="Genomic_DNA"/>
</dbReference>
<keyword evidence="6" id="KW-0223">Dioxygenase</keyword>
<evidence type="ECO:0000256" key="13">
    <source>
        <dbReference type="ARBA" id="ARBA00077964"/>
    </source>
</evidence>
<dbReference type="GO" id="GO:0050313">
    <property type="term" value="F:sulfur dioxygenase activity"/>
    <property type="evidence" value="ECO:0007669"/>
    <property type="project" value="UniProtKB-EC"/>
</dbReference>
<evidence type="ECO:0000256" key="12">
    <source>
        <dbReference type="ARBA" id="ARBA00066686"/>
    </source>
</evidence>
<protein>
    <recommendedName>
        <fullName evidence="12">persulfide dioxygenase</fullName>
        <ecNumber evidence="12">1.13.11.18</ecNumber>
    </recommendedName>
    <alternativeName>
        <fullName evidence="13">Sulfur dioxygenase ETHE1</fullName>
    </alternativeName>
</protein>
<dbReference type="FunFam" id="3.60.15.10:FF:000013">
    <property type="entry name" value="Persulfide dioxygenase ETHE1, mitochondrial"/>
    <property type="match status" value="1"/>
</dbReference>
<gene>
    <name evidence="16" type="ORF">Cvel_11981</name>
</gene>
<comment type="similarity">
    <text evidence="3">Belongs to the metallo-beta-lactamase superfamily. Glyoxalase II family.</text>
</comment>
<evidence type="ECO:0000256" key="9">
    <source>
        <dbReference type="ARBA" id="ARBA00023004"/>
    </source>
</evidence>
<dbReference type="Gene3D" id="3.60.15.10">
    <property type="entry name" value="Ribonuclease Z/Hydroxyacylglutathione hydrolase-like"/>
    <property type="match status" value="1"/>
</dbReference>
<dbReference type="VEuPathDB" id="CryptoDB:Cvel_11981"/>
<dbReference type="EC" id="1.13.11.18" evidence="12"/>
<dbReference type="InterPro" id="IPR029021">
    <property type="entry name" value="Prot-tyrosine_phosphatase-like"/>
</dbReference>
<dbReference type="PhylomeDB" id="A0A0G4I8L8"/>
<dbReference type="InterPro" id="IPR036866">
    <property type="entry name" value="RibonucZ/Hydroxyglut_hydro"/>
</dbReference>
<dbReference type="SUPFAM" id="SSF56281">
    <property type="entry name" value="Metallo-hydrolase/oxidoreductase"/>
    <property type="match status" value="1"/>
</dbReference>
<evidence type="ECO:0000256" key="4">
    <source>
        <dbReference type="ARBA" id="ARBA00022723"/>
    </source>
</evidence>
<evidence type="ECO:0000259" key="15">
    <source>
        <dbReference type="SMART" id="SM00849"/>
    </source>
</evidence>
<accession>A0A0G4I8L8</accession>
<evidence type="ECO:0000256" key="3">
    <source>
        <dbReference type="ARBA" id="ARBA00006759"/>
    </source>
</evidence>
<evidence type="ECO:0000256" key="1">
    <source>
        <dbReference type="ARBA" id="ARBA00001954"/>
    </source>
</evidence>
<dbReference type="SMART" id="SM00849">
    <property type="entry name" value="Lactamase_B"/>
    <property type="match status" value="1"/>
</dbReference>
<keyword evidence="10" id="KW-0496">Mitochondrion</keyword>
<evidence type="ECO:0000256" key="6">
    <source>
        <dbReference type="ARBA" id="ARBA00022964"/>
    </source>
</evidence>
<dbReference type="Pfam" id="PF00753">
    <property type="entry name" value="Lactamase_B"/>
    <property type="match status" value="1"/>
</dbReference>
<proteinExistence type="inferred from homology"/>
<organism evidence="16">
    <name type="scientific">Chromera velia CCMP2878</name>
    <dbReference type="NCBI Taxonomy" id="1169474"/>
    <lineage>
        <taxon>Eukaryota</taxon>
        <taxon>Sar</taxon>
        <taxon>Alveolata</taxon>
        <taxon>Colpodellida</taxon>
        <taxon>Chromeraceae</taxon>
        <taxon>Chromera</taxon>
    </lineage>
</organism>
<dbReference type="PANTHER" id="PTHR43084:SF1">
    <property type="entry name" value="PERSULFIDE DIOXYGENASE ETHE1, MITOCHONDRIAL"/>
    <property type="match status" value="1"/>
</dbReference>
<dbReference type="AlphaFoldDB" id="A0A0G4I8L8"/>
<evidence type="ECO:0000256" key="10">
    <source>
        <dbReference type="ARBA" id="ARBA00023128"/>
    </source>
</evidence>
<dbReference type="GO" id="GO:0005739">
    <property type="term" value="C:mitochondrion"/>
    <property type="evidence" value="ECO:0007669"/>
    <property type="project" value="UniProtKB-SubCell"/>
</dbReference>
<evidence type="ECO:0000256" key="2">
    <source>
        <dbReference type="ARBA" id="ARBA00004173"/>
    </source>
</evidence>